<protein>
    <recommendedName>
        <fullName evidence="5">Soluble cytochrome b562</fullName>
    </recommendedName>
</protein>
<gene>
    <name evidence="3" type="ORF">JKV55_19095</name>
</gene>
<dbReference type="InterPro" id="IPR009155">
    <property type="entry name" value="Cyt_b562"/>
</dbReference>
<keyword evidence="4" id="KW-1185">Reference proteome</keyword>
<organism evidence="3 4">
    <name type="scientific">Zobellella iuensis</name>
    <dbReference type="NCBI Taxonomy" id="2803811"/>
    <lineage>
        <taxon>Bacteria</taxon>
        <taxon>Pseudomonadati</taxon>
        <taxon>Pseudomonadota</taxon>
        <taxon>Gammaproteobacteria</taxon>
        <taxon>Aeromonadales</taxon>
        <taxon>Aeromonadaceae</taxon>
        <taxon>Zobellella</taxon>
    </lineage>
</organism>
<name>A0ABS1QXZ6_9GAMM</name>
<dbReference type="Proteomes" id="UP000638570">
    <property type="component" value="Unassembled WGS sequence"/>
</dbReference>
<comment type="similarity">
    <text evidence="1">Belongs to the cytochrome b562 family.</text>
</comment>
<dbReference type="EMBL" id="JAERTZ010000034">
    <property type="protein sequence ID" value="MBL1379412.1"/>
    <property type="molecule type" value="Genomic_DNA"/>
</dbReference>
<sequence>MAAPLSGVQASPVVNLETTMKNMGLAYKQAHRAEDIDSLLPRLAELAELTETAKQAPFPADKADLYRQGLREVLAAINAAEQAALANDHALAQQRLQQVDELRKQYHKERRVSWWHILFGGA</sequence>
<evidence type="ECO:0000313" key="3">
    <source>
        <dbReference type="EMBL" id="MBL1379412.1"/>
    </source>
</evidence>
<proteinExistence type="inferred from homology"/>
<dbReference type="Gene3D" id="1.20.120.10">
    <property type="entry name" value="Cytochrome c/b562"/>
    <property type="match status" value="1"/>
</dbReference>
<keyword evidence="2" id="KW-0732">Signal</keyword>
<reference evidence="4" key="1">
    <citation type="submission" date="2021-01" db="EMBL/GenBank/DDBJ databases">
        <title>Genome public.</title>
        <authorList>
            <person name="Liu C."/>
            <person name="Sun Q."/>
        </authorList>
    </citation>
    <scope>NUCLEOTIDE SEQUENCE [LARGE SCALE GENOMIC DNA]</scope>
    <source>
        <strain evidence="4">CGMCC 1.18722</strain>
    </source>
</reference>
<evidence type="ECO:0000256" key="2">
    <source>
        <dbReference type="ARBA" id="ARBA00022729"/>
    </source>
</evidence>
<accession>A0ABS1QXZ6</accession>
<dbReference type="RefSeq" id="WP_202088697.1">
    <property type="nucleotide sequence ID" value="NZ_JAERTZ010000034.1"/>
</dbReference>
<dbReference type="InterPro" id="IPR010980">
    <property type="entry name" value="Cyt_c/b562"/>
</dbReference>
<dbReference type="Pfam" id="PF07361">
    <property type="entry name" value="Cytochrom_B562"/>
    <property type="match status" value="1"/>
</dbReference>
<dbReference type="SUPFAM" id="SSF47175">
    <property type="entry name" value="Cytochromes"/>
    <property type="match status" value="1"/>
</dbReference>
<evidence type="ECO:0000256" key="1">
    <source>
        <dbReference type="ARBA" id="ARBA00005523"/>
    </source>
</evidence>
<evidence type="ECO:0008006" key="5">
    <source>
        <dbReference type="Google" id="ProtNLM"/>
    </source>
</evidence>
<evidence type="ECO:0000313" key="4">
    <source>
        <dbReference type="Proteomes" id="UP000638570"/>
    </source>
</evidence>
<comment type="caution">
    <text evidence="3">The sequence shown here is derived from an EMBL/GenBank/DDBJ whole genome shotgun (WGS) entry which is preliminary data.</text>
</comment>